<keyword evidence="2" id="KW-1185">Reference proteome</keyword>
<protein>
    <submittedName>
        <fullName evidence="1">Uncharacterized protein</fullName>
    </submittedName>
</protein>
<sequence length="50" mass="6134">MRSRVWRNSNRDRAYAEDPFDELKNHWGRGDFTTQDIKRCRFMARITDLT</sequence>
<gene>
    <name evidence="1" type="ORF">ThimaDRAFT_1953</name>
</gene>
<evidence type="ECO:0000313" key="1">
    <source>
        <dbReference type="EMBL" id="EGV18535.1"/>
    </source>
</evidence>
<organism evidence="1 2">
    <name type="scientific">Thiocapsa marina 5811</name>
    <dbReference type="NCBI Taxonomy" id="768671"/>
    <lineage>
        <taxon>Bacteria</taxon>
        <taxon>Pseudomonadati</taxon>
        <taxon>Pseudomonadota</taxon>
        <taxon>Gammaproteobacteria</taxon>
        <taxon>Chromatiales</taxon>
        <taxon>Chromatiaceae</taxon>
        <taxon>Thiocapsa</taxon>
    </lineage>
</organism>
<name>F9UAR7_9GAMM</name>
<dbReference type="EMBL" id="AFWV01000006">
    <property type="protein sequence ID" value="EGV18535.1"/>
    <property type="molecule type" value="Genomic_DNA"/>
</dbReference>
<dbReference type="AlphaFoldDB" id="F9UAR7"/>
<dbReference type="STRING" id="768671.ThimaDRAFT_1953"/>
<evidence type="ECO:0000313" key="2">
    <source>
        <dbReference type="Proteomes" id="UP000005459"/>
    </source>
</evidence>
<dbReference type="Proteomes" id="UP000005459">
    <property type="component" value="Unassembled WGS sequence"/>
</dbReference>
<accession>F9UAR7</accession>
<reference evidence="1 2" key="1">
    <citation type="submission" date="2011-06" db="EMBL/GenBank/DDBJ databases">
        <title>The draft genome of Thiocapsa marina 5811.</title>
        <authorList>
            <consortium name="US DOE Joint Genome Institute (JGI-PGF)"/>
            <person name="Lucas S."/>
            <person name="Han J."/>
            <person name="Cheng J.-F."/>
            <person name="Goodwin L."/>
            <person name="Pitluck S."/>
            <person name="Peters L."/>
            <person name="Land M.L."/>
            <person name="Hauser L."/>
            <person name="Vogl K."/>
            <person name="Liu Z."/>
            <person name="Imhoff J."/>
            <person name="Thiel V."/>
            <person name="Frigaard N.-U."/>
            <person name="Bryant D."/>
            <person name="Woyke T.J."/>
        </authorList>
    </citation>
    <scope>NUCLEOTIDE SEQUENCE [LARGE SCALE GENOMIC DNA]</scope>
    <source>
        <strain evidence="1 2">5811</strain>
    </source>
</reference>
<proteinExistence type="predicted"/>